<dbReference type="SUPFAM" id="SSF53067">
    <property type="entry name" value="Actin-like ATPase domain"/>
    <property type="match status" value="2"/>
</dbReference>
<comment type="similarity">
    <text evidence="11">Belongs to the type III pantothenate kinase family.</text>
</comment>
<dbReference type="InterPro" id="IPR043129">
    <property type="entry name" value="ATPase_NBD"/>
</dbReference>
<evidence type="ECO:0000256" key="5">
    <source>
        <dbReference type="ARBA" id="ARBA00022679"/>
    </source>
</evidence>
<keyword evidence="9" id="KW-0630">Potassium</keyword>
<dbReference type="InterPro" id="IPR004619">
    <property type="entry name" value="Type_III_PanK"/>
</dbReference>
<keyword evidence="10" id="KW-0173">Coenzyme A biosynthesis</keyword>
<dbReference type="GO" id="GO:0004594">
    <property type="term" value="F:pantothenate kinase activity"/>
    <property type="evidence" value="ECO:0007669"/>
    <property type="project" value="InterPro"/>
</dbReference>
<evidence type="ECO:0000256" key="10">
    <source>
        <dbReference type="ARBA" id="ARBA00022993"/>
    </source>
</evidence>
<comment type="subunit">
    <text evidence="3">Homodimer.</text>
</comment>
<name>A0A382LJG7_9ZZZZ</name>
<dbReference type="Gene3D" id="3.30.420.40">
    <property type="match status" value="2"/>
</dbReference>
<evidence type="ECO:0000313" key="13">
    <source>
        <dbReference type="EMBL" id="SVC36938.1"/>
    </source>
</evidence>
<evidence type="ECO:0000256" key="9">
    <source>
        <dbReference type="ARBA" id="ARBA00022958"/>
    </source>
</evidence>
<proteinExistence type="inferred from homology"/>
<keyword evidence="8" id="KW-0067">ATP-binding</keyword>
<sequence length="220" mass="23837">VHTLRIPSNLNFWNQFSSLQKYEITDAAISSVVPKLTDVYIETINNIFHLDAFVINHQNVEIILDVDSPGEVGADRICNTAATVELAGCPAIVGDIGSATNYDVIDEKGGFIGGAIAPGLEIAARNLFEKAALLKETALTVPKLAIGRDTATNLQSGIMFGAIDVIDGMFNRIQSETSWDNIHNIITGGFGELISPHLKTKHTLIPTLTIDGIRILYEKH</sequence>
<dbReference type="CDD" id="cd24015">
    <property type="entry name" value="ASKHA_NBD_PanK-III"/>
    <property type="match status" value="1"/>
</dbReference>
<gene>
    <name evidence="13" type="ORF">METZ01_LOCUS289792</name>
</gene>
<dbReference type="EMBL" id="UINC01087511">
    <property type="protein sequence ID" value="SVC36938.1"/>
    <property type="molecule type" value="Genomic_DNA"/>
</dbReference>
<feature type="non-terminal residue" evidence="13">
    <location>
        <position position="1"/>
    </location>
</feature>
<dbReference type="HAMAP" id="MF_01274">
    <property type="entry name" value="Pantothen_kinase_3"/>
    <property type="match status" value="1"/>
</dbReference>
<keyword evidence="5" id="KW-0808">Transferase</keyword>
<evidence type="ECO:0000256" key="4">
    <source>
        <dbReference type="ARBA" id="ARBA00022490"/>
    </source>
</evidence>
<evidence type="ECO:0000256" key="3">
    <source>
        <dbReference type="ARBA" id="ARBA00011738"/>
    </source>
</evidence>
<dbReference type="GO" id="GO:0005737">
    <property type="term" value="C:cytoplasm"/>
    <property type="evidence" value="ECO:0007669"/>
    <property type="project" value="UniProtKB-SubCell"/>
</dbReference>
<evidence type="ECO:0000256" key="7">
    <source>
        <dbReference type="ARBA" id="ARBA00022777"/>
    </source>
</evidence>
<dbReference type="GO" id="GO:0015937">
    <property type="term" value="P:coenzyme A biosynthetic process"/>
    <property type="evidence" value="ECO:0007669"/>
    <property type="project" value="UniProtKB-KW"/>
</dbReference>
<comment type="cofactor">
    <cofactor evidence="1">
        <name>K(+)</name>
        <dbReference type="ChEBI" id="CHEBI:29103"/>
    </cofactor>
</comment>
<reference evidence="13" key="1">
    <citation type="submission" date="2018-05" db="EMBL/GenBank/DDBJ databases">
        <authorList>
            <person name="Lanie J.A."/>
            <person name="Ng W.-L."/>
            <person name="Kazmierczak K.M."/>
            <person name="Andrzejewski T.M."/>
            <person name="Davidsen T.M."/>
            <person name="Wayne K.J."/>
            <person name="Tettelin H."/>
            <person name="Glass J.I."/>
            <person name="Rusch D."/>
            <person name="Podicherti R."/>
            <person name="Tsui H.-C.T."/>
            <person name="Winkler M.E."/>
        </authorList>
    </citation>
    <scope>NUCLEOTIDE SEQUENCE</scope>
</reference>
<dbReference type="Pfam" id="PF03309">
    <property type="entry name" value="Pan_kinase"/>
    <property type="match status" value="1"/>
</dbReference>
<accession>A0A382LJG7</accession>
<keyword evidence="6" id="KW-0547">Nucleotide-binding</keyword>
<organism evidence="13">
    <name type="scientific">marine metagenome</name>
    <dbReference type="NCBI Taxonomy" id="408172"/>
    <lineage>
        <taxon>unclassified sequences</taxon>
        <taxon>metagenomes</taxon>
        <taxon>ecological metagenomes</taxon>
    </lineage>
</organism>
<dbReference type="GO" id="GO:0005524">
    <property type="term" value="F:ATP binding"/>
    <property type="evidence" value="ECO:0007669"/>
    <property type="project" value="UniProtKB-KW"/>
</dbReference>
<evidence type="ECO:0000256" key="1">
    <source>
        <dbReference type="ARBA" id="ARBA00001958"/>
    </source>
</evidence>
<evidence type="ECO:0000256" key="8">
    <source>
        <dbReference type="ARBA" id="ARBA00022840"/>
    </source>
</evidence>
<dbReference type="NCBIfam" id="TIGR00671">
    <property type="entry name" value="baf"/>
    <property type="match status" value="1"/>
</dbReference>
<keyword evidence="7" id="KW-0418">Kinase</keyword>
<dbReference type="PANTHER" id="PTHR34265:SF1">
    <property type="entry name" value="TYPE III PANTOTHENATE KINASE"/>
    <property type="match status" value="1"/>
</dbReference>
<comment type="subcellular location">
    <subcellularLocation>
        <location evidence="2">Cytoplasm</location>
    </subcellularLocation>
</comment>
<keyword evidence="4" id="KW-0963">Cytoplasm</keyword>
<evidence type="ECO:0000256" key="6">
    <source>
        <dbReference type="ARBA" id="ARBA00022741"/>
    </source>
</evidence>
<protein>
    <recommendedName>
        <fullName evidence="12">Type III pantothenate kinase</fullName>
    </recommendedName>
</protein>
<dbReference type="AlphaFoldDB" id="A0A382LJG7"/>
<evidence type="ECO:0000256" key="11">
    <source>
        <dbReference type="ARBA" id="ARBA00038036"/>
    </source>
</evidence>
<evidence type="ECO:0000256" key="2">
    <source>
        <dbReference type="ARBA" id="ARBA00004496"/>
    </source>
</evidence>
<dbReference type="PANTHER" id="PTHR34265">
    <property type="entry name" value="TYPE III PANTOTHENATE KINASE"/>
    <property type="match status" value="1"/>
</dbReference>
<evidence type="ECO:0000256" key="12">
    <source>
        <dbReference type="ARBA" id="ARBA00040883"/>
    </source>
</evidence>